<evidence type="ECO:0000256" key="2">
    <source>
        <dbReference type="ARBA" id="ARBA00004613"/>
    </source>
</evidence>
<dbReference type="GO" id="GO:0005576">
    <property type="term" value="C:extracellular region"/>
    <property type="evidence" value="ECO:0007669"/>
    <property type="project" value="UniProtKB-SubCell"/>
</dbReference>
<dbReference type="GO" id="GO:0043657">
    <property type="term" value="C:host cell"/>
    <property type="evidence" value="ECO:0007669"/>
    <property type="project" value="UniProtKB-SubCell"/>
</dbReference>
<evidence type="ECO:0000313" key="5">
    <source>
        <dbReference type="EMBL" id="KIL64830.1"/>
    </source>
</evidence>
<evidence type="ECO:0000313" key="6">
    <source>
        <dbReference type="Proteomes" id="UP000054549"/>
    </source>
</evidence>
<keyword evidence="6" id="KW-1185">Reference proteome</keyword>
<accession>A0A0C2SNL9</accession>
<feature type="domain" description="Crinkler effector protein N-terminal" evidence="4">
    <location>
        <begin position="5"/>
        <end position="106"/>
    </location>
</feature>
<organism evidence="5 6">
    <name type="scientific">Amanita muscaria (strain Koide BX008)</name>
    <dbReference type="NCBI Taxonomy" id="946122"/>
    <lineage>
        <taxon>Eukaryota</taxon>
        <taxon>Fungi</taxon>
        <taxon>Dikarya</taxon>
        <taxon>Basidiomycota</taxon>
        <taxon>Agaricomycotina</taxon>
        <taxon>Agaricomycetes</taxon>
        <taxon>Agaricomycetidae</taxon>
        <taxon>Agaricales</taxon>
        <taxon>Pluteineae</taxon>
        <taxon>Amanitaceae</taxon>
        <taxon>Amanita</taxon>
    </lineage>
</organism>
<name>A0A0C2SNL9_AMAMK</name>
<evidence type="ECO:0000256" key="1">
    <source>
        <dbReference type="ARBA" id="ARBA00004340"/>
    </source>
</evidence>
<dbReference type="EMBL" id="KN818246">
    <property type="protein sequence ID" value="KIL64830.1"/>
    <property type="molecule type" value="Genomic_DNA"/>
</dbReference>
<dbReference type="AlphaFoldDB" id="A0A0C2SNL9"/>
<dbReference type="Proteomes" id="UP000054549">
    <property type="component" value="Unassembled WGS sequence"/>
</dbReference>
<dbReference type="InterPro" id="IPR045379">
    <property type="entry name" value="Crinkler_N"/>
</dbReference>
<evidence type="ECO:0000256" key="3">
    <source>
        <dbReference type="ARBA" id="ARBA00022525"/>
    </source>
</evidence>
<gene>
    <name evidence="5" type="ORF">M378DRAFT_77689</name>
</gene>
<dbReference type="OrthoDB" id="2882874at2759"/>
<dbReference type="Pfam" id="PF20147">
    <property type="entry name" value="Crinkler"/>
    <property type="match status" value="2"/>
</dbReference>
<keyword evidence="3" id="KW-0964">Secreted</keyword>
<dbReference type="InParanoid" id="A0A0C2SNL9"/>
<protein>
    <recommendedName>
        <fullName evidence="4">Crinkler effector protein N-terminal domain-containing protein</fullName>
    </recommendedName>
</protein>
<reference evidence="5 6" key="1">
    <citation type="submission" date="2014-04" db="EMBL/GenBank/DDBJ databases">
        <title>Evolutionary Origins and Diversification of the Mycorrhizal Mutualists.</title>
        <authorList>
            <consortium name="DOE Joint Genome Institute"/>
            <consortium name="Mycorrhizal Genomics Consortium"/>
            <person name="Kohler A."/>
            <person name="Kuo A."/>
            <person name="Nagy L.G."/>
            <person name="Floudas D."/>
            <person name="Copeland A."/>
            <person name="Barry K.W."/>
            <person name="Cichocki N."/>
            <person name="Veneault-Fourrey C."/>
            <person name="LaButti K."/>
            <person name="Lindquist E.A."/>
            <person name="Lipzen A."/>
            <person name="Lundell T."/>
            <person name="Morin E."/>
            <person name="Murat C."/>
            <person name="Riley R."/>
            <person name="Ohm R."/>
            <person name="Sun H."/>
            <person name="Tunlid A."/>
            <person name="Henrissat B."/>
            <person name="Grigoriev I.V."/>
            <person name="Hibbett D.S."/>
            <person name="Martin F."/>
        </authorList>
    </citation>
    <scope>NUCLEOTIDE SEQUENCE [LARGE SCALE GENOMIC DNA]</scope>
    <source>
        <strain evidence="5 6">Koide BX008</strain>
    </source>
</reference>
<sequence>MSTTIELYCWVLGEESGHIFPVKIASTESVGALKKAIKDKKQPQFDHIPANTLILWNVSIHFDSNLERNLENLDLDGVPPLLPWLKLSSVFSNKLTDDRLQVDIVVKAPIEPRHIHLNCLVFGESPDYIFPVEIALTKTVGNLKEAIKDKMKYTFQHVDAGNLALWKISFPVTGSLQEDLSKHDFVDEELLSPVEELSDVFSEPHVQKHLHIVVKPPPVGECG</sequence>
<comment type="subcellular location">
    <subcellularLocation>
        <location evidence="1">Host cell</location>
    </subcellularLocation>
    <subcellularLocation>
        <location evidence="2">Secreted</location>
    </subcellularLocation>
</comment>
<proteinExistence type="predicted"/>
<dbReference type="HOGENOM" id="CLU_074871_0_0_1"/>
<evidence type="ECO:0000259" key="4">
    <source>
        <dbReference type="Pfam" id="PF20147"/>
    </source>
</evidence>
<feature type="domain" description="Crinkler effector protein N-terminal" evidence="4">
    <location>
        <begin position="115"/>
        <end position="215"/>
    </location>
</feature>